<dbReference type="EMBL" id="CAADIE010000020">
    <property type="protein sequence ID" value="VFR42506.1"/>
    <property type="molecule type" value="Genomic_DNA"/>
</dbReference>
<dbReference type="GO" id="GO:0016810">
    <property type="term" value="F:hydrolase activity, acting on carbon-nitrogen (but not peptide) bonds"/>
    <property type="evidence" value="ECO:0007669"/>
    <property type="project" value="InterPro"/>
</dbReference>
<dbReference type="Pfam" id="PF01979">
    <property type="entry name" value="Amidohydro_1"/>
    <property type="match status" value="1"/>
</dbReference>
<dbReference type="Gene3D" id="2.30.40.10">
    <property type="entry name" value="Urease, subunit C, domain 1"/>
    <property type="match status" value="1"/>
</dbReference>
<evidence type="ECO:0000313" key="2">
    <source>
        <dbReference type="EMBL" id="VFR42506.1"/>
    </source>
</evidence>
<dbReference type="PIRSF" id="PIRSF039004">
    <property type="entry name" value="ADE_EF_0837"/>
    <property type="match status" value="1"/>
</dbReference>
<sequence length="432" mass="46353">MMSIKNNLCRTRTTMATIVLKGGRIIDPASGTDKVGDLLVRDGAILGIDVEPGGLAETIDCRGKLVLPGLIDTHAHVFRYVTGRFGLDPDMCGVYSGVTTLVDQGGPSCITLPAFRHYVAEKSETRLLAFLSAYLVGGLEGHYYPELYRPSCLDVAATVKSARANLDLVKGIKAHAELGGFARWGLDVMKLAAQIGREAGLPVYVHFGQLWPTPDGGGLDVDPDTILPQVMDLLRPGDVLAHPFSRHPGGFVEVNGQVHPIVREAMARGLKMDVGHGSHFSFESARKVIEAGFIPDTLGADMHGYNTTVPAPAGTPDSHPDEEEHLFRGKTRFSLVSAMSAMMALGLPLDHVVRMVTVNAAALLRMENELGTLRAGAVADVSVLDDVRGRFVMRDNEGTQVVTDRMLSPAFCLRAGKRFDARAAILPVAQAA</sequence>
<dbReference type="PANTHER" id="PTHR42717">
    <property type="entry name" value="DIHYDROOROTASE-RELATED"/>
    <property type="match status" value="1"/>
</dbReference>
<name>A0A484QXS0_9ZZZZ</name>
<gene>
    <name evidence="2" type="ORF">BER1_0136</name>
</gene>
<dbReference type="InterPro" id="IPR006680">
    <property type="entry name" value="Amidohydro-rel"/>
</dbReference>
<dbReference type="SUPFAM" id="SSF51556">
    <property type="entry name" value="Metallo-dependent hydrolases"/>
    <property type="match status" value="1"/>
</dbReference>
<reference evidence="2" key="1">
    <citation type="submission" date="2019-03" db="EMBL/GenBank/DDBJ databases">
        <authorList>
            <person name="Danneels B."/>
        </authorList>
    </citation>
    <scope>NUCLEOTIDE SEQUENCE</scope>
</reference>
<protein>
    <submittedName>
        <fullName evidence="2">Metallo-dependent hydrolases, subgroup B</fullName>
    </submittedName>
</protein>
<accession>A0A484QXS0</accession>
<dbReference type="InterPro" id="IPR020043">
    <property type="entry name" value="Deacetylase_Atu3266-like"/>
</dbReference>
<proteinExistence type="predicted"/>
<dbReference type="SUPFAM" id="SSF51338">
    <property type="entry name" value="Composite domain of metallo-dependent hydrolases"/>
    <property type="match status" value="1"/>
</dbReference>
<dbReference type="AlphaFoldDB" id="A0A484QXS0"/>
<dbReference type="InterPro" id="IPR011059">
    <property type="entry name" value="Metal-dep_hydrolase_composite"/>
</dbReference>
<dbReference type="Gene3D" id="3.20.20.140">
    <property type="entry name" value="Metal-dependent hydrolases"/>
    <property type="match status" value="1"/>
</dbReference>
<organism evidence="2">
    <name type="scientific">plant metagenome</name>
    <dbReference type="NCBI Taxonomy" id="1297885"/>
    <lineage>
        <taxon>unclassified sequences</taxon>
        <taxon>metagenomes</taxon>
        <taxon>organismal metagenomes</taxon>
    </lineage>
</organism>
<dbReference type="NCBIfam" id="NF006689">
    <property type="entry name" value="PRK09237.1"/>
    <property type="match status" value="1"/>
</dbReference>
<feature type="domain" description="Amidohydrolase-related" evidence="1">
    <location>
        <begin position="284"/>
        <end position="386"/>
    </location>
</feature>
<evidence type="ECO:0000259" key="1">
    <source>
        <dbReference type="Pfam" id="PF01979"/>
    </source>
</evidence>
<dbReference type="PANTHER" id="PTHR42717:SF1">
    <property type="entry name" value="IMIDAZOLONEPROPIONASE AND RELATED AMIDOHYDROLASES"/>
    <property type="match status" value="1"/>
</dbReference>
<dbReference type="GO" id="GO:0019213">
    <property type="term" value="F:deacetylase activity"/>
    <property type="evidence" value="ECO:0007669"/>
    <property type="project" value="InterPro"/>
</dbReference>
<dbReference type="InterPro" id="IPR032466">
    <property type="entry name" value="Metal_Hydrolase"/>
</dbReference>
<keyword evidence="2" id="KW-0378">Hydrolase</keyword>